<evidence type="ECO:0000256" key="6">
    <source>
        <dbReference type="SAM" id="MobiDB-lite"/>
    </source>
</evidence>
<feature type="compositionally biased region" description="Basic and acidic residues" evidence="6">
    <location>
        <begin position="1037"/>
        <end position="1054"/>
    </location>
</feature>
<keyword evidence="4" id="KW-0611">Plant defense</keyword>
<dbReference type="Pfam" id="PF25019">
    <property type="entry name" value="LRR_R13L1-DRL21"/>
    <property type="match status" value="2"/>
</dbReference>
<dbReference type="Pfam" id="PF23559">
    <property type="entry name" value="WHD_DRP"/>
    <property type="match status" value="1"/>
</dbReference>
<dbReference type="SUPFAM" id="SSF52058">
    <property type="entry name" value="L domain-like"/>
    <property type="match status" value="2"/>
</dbReference>
<dbReference type="PRINTS" id="PR00364">
    <property type="entry name" value="DISEASERSIST"/>
</dbReference>
<dbReference type="InterPro" id="IPR002182">
    <property type="entry name" value="NB-ARC"/>
</dbReference>
<accession>A0A6P5Z502</accession>
<feature type="domain" description="Disease resistance protein winged helix" evidence="9">
    <location>
        <begin position="430"/>
        <end position="496"/>
    </location>
</feature>
<evidence type="ECO:0000259" key="8">
    <source>
        <dbReference type="Pfam" id="PF18052"/>
    </source>
</evidence>
<dbReference type="PANTHER" id="PTHR36766">
    <property type="entry name" value="PLANT BROAD-SPECTRUM MILDEW RESISTANCE PROTEIN RPW8"/>
    <property type="match status" value="1"/>
</dbReference>
<evidence type="ECO:0000313" key="12">
    <source>
        <dbReference type="RefSeq" id="XP_022747660.1"/>
    </source>
</evidence>
<reference evidence="12" key="1">
    <citation type="submission" date="2025-08" db="UniProtKB">
        <authorList>
            <consortium name="RefSeq"/>
        </authorList>
    </citation>
    <scope>IDENTIFICATION</scope>
    <source>
        <tissue evidence="12">Fruit stalk</tissue>
    </source>
</reference>
<feature type="compositionally biased region" description="Polar residues" evidence="6">
    <location>
        <begin position="1026"/>
        <end position="1036"/>
    </location>
</feature>
<dbReference type="Gene3D" id="1.20.5.4130">
    <property type="match status" value="1"/>
</dbReference>
<dbReference type="Gene3D" id="3.80.10.10">
    <property type="entry name" value="Ribonuclease Inhibitor"/>
    <property type="match status" value="5"/>
</dbReference>
<keyword evidence="2" id="KW-0677">Repeat</keyword>
<sequence length="1605" mass="181195">MTGLSCSIAALLGKLRSVLDSPSFTKEKSVSFLKRLESALKMVSDVIIDAEKQQLQLRIVKIWLQELEDAVYDAEDVVDEILYEATRRNLEAESQNFKSWARGSLLTSTKRNARRMKSIRKTVEVVYALAVKKYQFGFRRLETHNEMRLSELDSLPVSTSLLDETAIYGREEDRSDVVRLLLSGHENLAAIALVGEGGLGKTTLARLVYNDEKVRMHFEPKVWIGVGIDFDVHIITGKILAAVTFCSFKGYGLDELQEKLSASLAGKKFILVLDDVWNEDFSKWDALLSSLKSGARGSKIIVTARSVNVASVMGCSTPYYVHALTVEDCWSILESSAFAGRDRSDVENLKYIGRNIVEKCHGLPLSVRAIGGLLRFKKTSREWLFVLENLEKLKFESFRTKTGDSISPILWLSYYHLPAQLKRCFAYCSLFPKDYEFDMEELVLLWMAEGFLQPSTVQSEEKEVGAECFNGLLQRSFFTRGDSSRFKMHDLMHDLAEFVSEGVCFRLDSRLSNKITEPAIPGRTRHLSLLTSQHEKDKKLSFILEKRLRTIYLINCPSGHESCELSPEALQLIFARTVRLRVLSIPHFQYAELPASIGNLKCLRYLDVSDSTLKSLPESLCTLYCLQTLILTNCSSLRMLPQGIVKLVHLRTLHIKGAGLKQMPKEMDRLMYLRSLSNFVVGYDGSSIKELGALRYLHGSLSVSMLQNVSSASDAYAANLKNMRYLDELELDWSHKNEVSATNQEEVLENLEPSLELKKLSIRFYGGRRFPMWLGDSSILKITSLHLGDCYNCNSLPPLGQLSSLEHLIIEGFSGIRCIGLEFFGVDVSDSKPFQSLKTLKFGEMLQWQEWILPEAEGKEFPCLEEFYIVNCRILKGGLPKSLPTLRKLAIANCENLVASLPRSSEHCVLDLDTCYKEETQDKILSKSDGEVASQSSSSMTQIPGNEIQLERIGTMETPAEEKAEPEDQELSGKFEKPQSSSSMTQISGNELQLERIGTKENPAGERAVQEDLELSGTFEKPQSFSTMTQISGNEQQLERIGTKENSAEERTVQEDLELSEELEKPSIGSYGGQEFPKWLEISSLSKITFLYVSDNNNCSSLPPLGQLPFLEHLTFQRIRGVRSIGPEFYGLGLPFRKPFQSLQTLKFEAMSQWERWTPLEVDGEEFPCLQVFYIINCPKLEGDLPKALPSLIQLEISECQQLAALLPWTPEHCVLKLENCDKVQKRSKEFSPKIMQQVQDDDQTKPSSSEGNQQFSSSLSLNVSSVGMEQSIELPTDSHSLRIERYASDMLPKEILERSSLQHLYIIDCIPLKIFPLSPSLKTLYIHNCKSLEFPQPNKVMNQDVLLEDLCLGSSCDSLEIFPLNYFPKLKALSLWDCRNLECLSIKKELQTELTSLDALEIKDCPKLRSFLEEEFQAPNLTSLVFFNCGSLKSLQRMQSFKSLQSLYISKCPALVSLPVEGLPSGLVILCISFCDKITPQNGWKLDKLHSLSHFEIEGGCQRLESFPEEGLLPINLNSLRISRLSNLTSLDREGLHKLTSLQALEINCCNKLDSLPEHRLPSCLSSLSITDCSLLNPKLQNRKGEEWFKIAHIPSIHLDEISD</sequence>
<dbReference type="Pfam" id="PF00931">
    <property type="entry name" value="NB-ARC"/>
    <property type="match status" value="1"/>
</dbReference>
<organism evidence="11 12">
    <name type="scientific">Durio zibethinus</name>
    <name type="common">Durian</name>
    <dbReference type="NCBI Taxonomy" id="66656"/>
    <lineage>
        <taxon>Eukaryota</taxon>
        <taxon>Viridiplantae</taxon>
        <taxon>Streptophyta</taxon>
        <taxon>Embryophyta</taxon>
        <taxon>Tracheophyta</taxon>
        <taxon>Spermatophyta</taxon>
        <taxon>Magnoliopsida</taxon>
        <taxon>eudicotyledons</taxon>
        <taxon>Gunneridae</taxon>
        <taxon>Pentapetalae</taxon>
        <taxon>rosids</taxon>
        <taxon>malvids</taxon>
        <taxon>Malvales</taxon>
        <taxon>Malvaceae</taxon>
        <taxon>Helicteroideae</taxon>
        <taxon>Durio</taxon>
    </lineage>
</organism>
<dbReference type="Pfam" id="PF18052">
    <property type="entry name" value="Rx_N"/>
    <property type="match status" value="1"/>
</dbReference>
<dbReference type="InterPro" id="IPR027417">
    <property type="entry name" value="P-loop_NTPase"/>
</dbReference>
<protein>
    <submittedName>
        <fullName evidence="12">Disease resistance RPP13-like protein 1</fullName>
    </submittedName>
</protein>
<feature type="domain" description="R13L1/DRL21-like LRR repeat region" evidence="10">
    <location>
        <begin position="1043"/>
        <end position="1118"/>
    </location>
</feature>
<dbReference type="RefSeq" id="XP_022747660.1">
    <property type="nucleotide sequence ID" value="XM_022891925.1"/>
</dbReference>
<feature type="region of interest" description="Disordered" evidence="6">
    <location>
        <begin position="926"/>
        <end position="993"/>
    </location>
</feature>
<keyword evidence="3" id="KW-0547">Nucleotide-binding</keyword>
<dbReference type="FunFam" id="1.10.10.10:FF:000322">
    <property type="entry name" value="Probable disease resistance protein At1g63360"/>
    <property type="match status" value="1"/>
</dbReference>
<dbReference type="GeneID" id="111297263"/>
<dbReference type="PANTHER" id="PTHR36766:SF51">
    <property type="entry name" value="DISEASE RESISTANCE RPP13-LIKE PROTEIN 1"/>
    <property type="match status" value="1"/>
</dbReference>
<keyword evidence="5" id="KW-0067">ATP-binding</keyword>
<evidence type="ECO:0000259" key="7">
    <source>
        <dbReference type="Pfam" id="PF00931"/>
    </source>
</evidence>
<feature type="domain" description="R13L1/DRL21-like LRR repeat region" evidence="10">
    <location>
        <begin position="688"/>
        <end position="812"/>
    </location>
</feature>
<dbReference type="SUPFAM" id="SSF52540">
    <property type="entry name" value="P-loop containing nucleoside triphosphate hydrolases"/>
    <property type="match status" value="1"/>
</dbReference>
<dbReference type="InterPro" id="IPR058922">
    <property type="entry name" value="WHD_DRP"/>
</dbReference>
<evidence type="ECO:0000313" key="11">
    <source>
        <dbReference type="Proteomes" id="UP000515121"/>
    </source>
</evidence>
<feature type="compositionally biased region" description="Polar residues" evidence="6">
    <location>
        <begin position="978"/>
        <end position="991"/>
    </location>
</feature>
<dbReference type="InterPro" id="IPR056789">
    <property type="entry name" value="LRR_R13L1-DRL21"/>
</dbReference>
<dbReference type="GO" id="GO:0051707">
    <property type="term" value="P:response to other organism"/>
    <property type="evidence" value="ECO:0007669"/>
    <property type="project" value="UniProtKB-ARBA"/>
</dbReference>
<evidence type="ECO:0000259" key="9">
    <source>
        <dbReference type="Pfam" id="PF23559"/>
    </source>
</evidence>
<evidence type="ECO:0000256" key="5">
    <source>
        <dbReference type="ARBA" id="ARBA00022840"/>
    </source>
</evidence>
<proteinExistence type="predicted"/>
<name>A0A6P5Z502_DURZI</name>
<evidence type="ECO:0000256" key="1">
    <source>
        <dbReference type="ARBA" id="ARBA00022614"/>
    </source>
</evidence>
<feature type="region of interest" description="Disordered" evidence="6">
    <location>
        <begin position="1232"/>
        <end position="1256"/>
    </location>
</feature>
<dbReference type="GO" id="GO:0043531">
    <property type="term" value="F:ADP binding"/>
    <property type="evidence" value="ECO:0007669"/>
    <property type="project" value="InterPro"/>
</dbReference>
<feature type="compositionally biased region" description="Polar residues" evidence="6">
    <location>
        <begin position="933"/>
        <end position="944"/>
    </location>
</feature>
<evidence type="ECO:0000259" key="10">
    <source>
        <dbReference type="Pfam" id="PF25019"/>
    </source>
</evidence>
<dbReference type="InterPro" id="IPR042197">
    <property type="entry name" value="Apaf_helical"/>
</dbReference>
<evidence type="ECO:0000256" key="3">
    <source>
        <dbReference type="ARBA" id="ARBA00022741"/>
    </source>
</evidence>
<feature type="domain" description="NB-ARC" evidence="7">
    <location>
        <begin position="181"/>
        <end position="341"/>
    </location>
</feature>
<gene>
    <name evidence="12" type="primary">LOC111297263</name>
</gene>
<dbReference type="Gene3D" id="3.40.50.300">
    <property type="entry name" value="P-loop containing nucleotide triphosphate hydrolases"/>
    <property type="match status" value="1"/>
</dbReference>
<dbReference type="GO" id="GO:0006952">
    <property type="term" value="P:defense response"/>
    <property type="evidence" value="ECO:0007669"/>
    <property type="project" value="UniProtKB-KW"/>
</dbReference>
<dbReference type="InterPro" id="IPR036388">
    <property type="entry name" value="WH-like_DNA-bd_sf"/>
</dbReference>
<evidence type="ECO:0000256" key="4">
    <source>
        <dbReference type="ARBA" id="ARBA00022821"/>
    </source>
</evidence>
<dbReference type="KEGG" id="dzi:111297263"/>
<feature type="region of interest" description="Disordered" evidence="6">
    <location>
        <begin position="1026"/>
        <end position="1061"/>
    </location>
</feature>
<dbReference type="InterPro" id="IPR032675">
    <property type="entry name" value="LRR_dom_sf"/>
</dbReference>
<dbReference type="Gene3D" id="1.10.10.10">
    <property type="entry name" value="Winged helix-like DNA-binding domain superfamily/Winged helix DNA-binding domain"/>
    <property type="match status" value="1"/>
</dbReference>
<dbReference type="SUPFAM" id="SSF52047">
    <property type="entry name" value="RNI-like"/>
    <property type="match status" value="1"/>
</dbReference>
<feature type="domain" description="Disease resistance N-terminal" evidence="8">
    <location>
        <begin position="9"/>
        <end position="97"/>
    </location>
</feature>
<dbReference type="Proteomes" id="UP000515121">
    <property type="component" value="Unplaced"/>
</dbReference>
<dbReference type="Gene3D" id="1.10.8.430">
    <property type="entry name" value="Helical domain of apoptotic protease-activating factors"/>
    <property type="match status" value="1"/>
</dbReference>
<dbReference type="InterPro" id="IPR041118">
    <property type="entry name" value="Rx_N"/>
</dbReference>
<keyword evidence="11" id="KW-1185">Reference proteome</keyword>
<keyword evidence="1" id="KW-0433">Leucine-rich repeat</keyword>
<evidence type="ECO:0000256" key="2">
    <source>
        <dbReference type="ARBA" id="ARBA00022737"/>
    </source>
</evidence>
<dbReference type="OrthoDB" id="1002108at2759"/>
<dbReference type="GO" id="GO:0005524">
    <property type="term" value="F:ATP binding"/>
    <property type="evidence" value="ECO:0007669"/>
    <property type="project" value="UniProtKB-KW"/>
</dbReference>